<reference evidence="2" key="1">
    <citation type="submission" date="2020-05" db="EMBL/GenBank/DDBJ databases">
        <title>Mycena genomes resolve the evolution of fungal bioluminescence.</title>
        <authorList>
            <person name="Tsai I.J."/>
        </authorList>
    </citation>
    <scope>NUCLEOTIDE SEQUENCE</scope>
    <source>
        <strain evidence="2">160909Yilan</strain>
    </source>
</reference>
<accession>A0A8H6Z025</accession>
<dbReference type="Pfam" id="PF00107">
    <property type="entry name" value="ADH_zinc_N"/>
    <property type="match status" value="1"/>
</dbReference>
<dbReference type="Gene3D" id="3.90.180.10">
    <property type="entry name" value="Medium-chain alcohol dehydrogenases, catalytic domain"/>
    <property type="match status" value="1"/>
</dbReference>
<sequence length="354" mass="37424">MTLPTTTRQYLYPQAKPDSFEALVVQEAAVSPPKANEVLVKTRAVSLQTIIAFIQFRDLMIAGGRYRGTFPPNLVPCSDMAGEVIAVGDDVTEWKVGDRVCASFLQDKMHNDSPTEQALGGAVHGVLTEYRTFPAQAIVAIPDHLSYEEASTLPCAALTAYNALLSGYAPLKAGDTVLVQGTGGTSIFALQFAVASGATVIATSSSDEKLKIATKLGAKHVINYKTTPNWGAEVLKLTNGVGVDHILEVGGNTTLSQSIAAVRQGGSITIIGLLGGVGDLPPPDIIVPCISKQIIIRGVFVGSVVQFKNMNKLISANIQATRPVIDKVFGFDEAKAAYAHLKSQAHVGKVVIKI</sequence>
<dbReference type="Gene3D" id="3.40.50.720">
    <property type="entry name" value="NAD(P)-binding Rossmann-like Domain"/>
    <property type="match status" value="1"/>
</dbReference>
<name>A0A8H6Z025_9AGAR</name>
<evidence type="ECO:0000313" key="2">
    <source>
        <dbReference type="EMBL" id="KAF7367894.1"/>
    </source>
</evidence>
<evidence type="ECO:0000313" key="3">
    <source>
        <dbReference type="Proteomes" id="UP000623467"/>
    </source>
</evidence>
<dbReference type="SMART" id="SM00829">
    <property type="entry name" value="PKS_ER"/>
    <property type="match status" value="1"/>
</dbReference>
<dbReference type="InterPro" id="IPR013154">
    <property type="entry name" value="ADH-like_N"/>
</dbReference>
<dbReference type="InterPro" id="IPR013149">
    <property type="entry name" value="ADH-like_C"/>
</dbReference>
<dbReference type="CDD" id="cd08276">
    <property type="entry name" value="MDR7"/>
    <property type="match status" value="1"/>
</dbReference>
<dbReference type="InterPro" id="IPR020843">
    <property type="entry name" value="ER"/>
</dbReference>
<dbReference type="PANTHER" id="PTHR45033:SF2">
    <property type="entry name" value="ZINC-TYPE ALCOHOL DEHYDROGENASE-LIKE PROTEIN C1773.06C"/>
    <property type="match status" value="1"/>
</dbReference>
<dbReference type="Proteomes" id="UP000623467">
    <property type="component" value="Unassembled WGS sequence"/>
</dbReference>
<dbReference type="OrthoDB" id="9930022at2759"/>
<gene>
    <name evidence="2" type="ORF">MSAN_00854200</name>
</gene>
<feature type="domain" description="Enoyl reductase (ER)" evidence="1">
    <location>
        <begin position="18"/>
        <end position="352"/>
    </location>
</feature>
<dbReference type="GO" id="GO:0016491">
    <property type="term" value="F:oxidoreductase activity"/>
    <property type="evidence" value="ECO:0007669"/>
    <property type="project" value="InterPro"/>
</dbReference>
<dbReference type="EMBL" id="JACAZH010000005">
    <property type="protein sequence ID" value="KAF7367894.1"/>
    <property type="molecule type" value="Genomic_DNA"/>
</dbReference>
<dbReference type="InterPro" id="IPR036291">
    <property type="entry name" value="NAD(P)-bd_dom_sf"/>
</dbReference>
<evidence type="ECO:0000259" key="1">
    <source>
        <dbReference type="SMART" id="SM00829"/>
    </source>
</evidence>
<dbReference type="InterPro" id="IPR052711">
    <property type="entry name" value="Zinc_ADH-like"/>
</dbReference>
<protein>
    <submittedName>
        <fullName evidence="2">NAD-P-binding protein</fullName>
    </submittedName>
</protein>
<proteinExistence type="predicted"/>
<dbReference type="InterPro" id="IPR011032">
    <property type="entry name" value="GroES-like_sf"/>
</dbReference>
<organism evidence="2 3">
    <name type="scientific">Mycena sanguinolenta</name>
    <dbReference type="NCBI Taxonomy" id="230812"/>
    <lineage>
        <taxon>Eukaryota</taxon>
        <taxon>Fungi</taxon>
        <taxon>Dikarya</taxon>
        <taxon>Basidiomycota</taxon>
        <taxon>Agaricomycotina</taxon>
        <taxon>Agaricomycetes</taxon>
        <taxon>Agaricomycetidae</taxon>
        <taxon>Agaricales</taxon>
        <taxon>Marasmiineae</taxon>
        <taxon>Mycenaceae</taxon>
        <taxon>Mycena</taxon>
    </lineage>
</organism>
<comment type="caution">
    <text evidence="2">The sequence shown here is derived from an EMBL/GenBank/DDBJ whole genome shotgun (WGS) entry which is preliminary data.</text>
</comment>
<dbReference type="Pfam" id="PF08240">
    <property type="entry name" value="ADH_N"/>
    <property type="match status" value="1"/>
</dbReference>
<dbReference type="PANTHER" id="PTHR45033">
    <property type="match status" value="1"/>
</dbReference>
<dbReference type="AlphaFoldDB" id="A0A8H6Z025"/>
<dbReference type="SUPFAM" id="SSF51735">
    <property type="entry name" value="NAD(P)-binding Rossmann-fold domains"/>
    <property type="match status" value="1"/>
</dbReference>
<keyword evidence="3" id="KW-1185">Reference proteome</keyword>
<dbReference type="SUPFAM" id="SSF50129">
    <property type="entry name" value="GroES-like"/>
    <property type="match status" value="1"/>
</dbReference>